<dbReference type="InterPro" id="IPR050523">
    <property type="entry name" value="AKR_Detox_Biosynth"/>
</dbReference>
<dbReference type="Pfam" id="PF00248">
    <property type="entry name" value="Aldo_ket_red"/>
    <property type="match status" value="1"/>
</dbReference>
<gene>
    <name evidence="3" type="ORF">SDC9_112140</name>
</gene>
<dbReference type="GO" id="GO:0005829">
    <property type="term" value="C:cytosol"/>
    <property type="evidence" value="ECO:0007669"/>
    <property type="project" value="TreeGrafter"/>
</dbReference>
<dbReference type="InterPro" id="IPR023210">
    <property type="entry name" value="NADP_OxRdtase_dom"/>
</dbReference>
<keyword evidence="1" id="KW-0560">Oxidoreductase</keyword>
<accession>A0A645BIN4</accession>
<evidence type="ECO:0000259" key="2">
    <source>
        <dbReference type="Pfam" id="PF00248"/>
    </source>
</evidence>
<dbReference type="EMBL" id="VSSQ01020413">
    <property type="protein sequence ID" value="MPM65245.1"/>
    <property type="molecule type" value="Genomic_DNA"/>
</dbReference>
<dbReference type="AlphaFoldDB" id="A0A645BIN4"/>
<feature type="domain" description="NADP-dependent oxidoreductase" evidence="2">
    <location>
        <begin position="4"/>
        <end position="255"/>
    </location>
</feature>
<dbReference type="InterPro" id="IPR036812">
    <property type="entry name" value="NAD(P)_OxRdtase_dom_sf"/>
</dbReference>
<dbReference type="PANTHER" id="PTHR43364:SF4">
    <property type="entry name" value="NAD(P)-LINKED OXIDOREDUCTASE SUPERFAMILY PROTEIN"/>
    <property type="match status" value="1"/>
</dbReference>
<evidence type="ECO:0000313" key="3">
    <source>
        <dbReference type="EMBL" id="MPM65245.1"/>
    </source>
</evidence>
<comment type="caution">
    <text evidence="3">The sequence shown here is derived from an EMBL/GenBank/DDBJ whole genome shotgun (WGS) entry which is preliminary data.</text>
</comment>
<dbReference type="PANTHER" id="PTHR43364">
    <property type="entry name" value="NADH-SPECIFIC METHYLGLYOXAL REDUCTASE-RELATED"/>
    <property type="match status" value="1"/>
</dbReference>
<dbReference type="Gene3D" id="3.20.20.100">
    <property type="entry name" value="NADP-dependent oxidoreductase domain"/>
    <property type="match status" value="1"/>
</dbReference>
<protein>
    <recommendedName>
        <fullName evidence="2">NADP-dependent oxidoreductase domain-containing protein</fullName>
    </recommendedName>
</protein>
<dbReference type="SUPFAM" id="SSF51430">
    <property type="entry name" value="NAD(P)-linked oxidoreductase"/>
    <property type="match status" value="1"/>
</dbReference>
<sequence length="260" mass="29484">MRDKHCRAEMIISCKGCHDAVLVPTDNALTSQRAEPQLHRADIIKAIDVSLMNLMTDYLDIFTLHKDNPAVPVAEIITTLQEQKQQGKILAYGCSNWTVERQREAVSYALSHGCDGFSVDQIGWCLNVQNVDSPSYKTKVLMDDEAYRFHQQSKIPVMAYAANGRAYFHRLANQLEVRDQERSEYDNDINRRILAVLMQAAQETGAEVNTIVISYLLLDHGFQTIPIIGVKSIRELDICLAALDYQLPTVFEQQLRALTR</sequence>
<proteinExistence type="predicted"/>
<evidence type="ECO:0000256" key="1">
    <source>
        <dbReference type="ARBA" id="ARBA00023002"/>
    </source>
</evidence>
<organism evidence="3">
    <name type="scientific">bioreactor metagenome</name>
    <dbReference type="NCBI Taxonomy" id="1076179"/>
    <lineage>
        <taxon>unclassified sequences</taxon>
        <taxon>metagenomes</taxon>
        <taxon>ecological metagenomes</taxon>
    </lineage>
</organism>
<reference evidence="3" key="1">
    <citation type="submission" date="2019-08" db="EMBL/GenBank/DDBJ databases">
        <authorList>
            <person name="Kucharzyk K."/>
            <person name="Murdoch R.W."/>
            <person name="Higgins S."/>
            <person name="Loffler F."/>
        </authorList>
    </citation>
    <scope>NUCLEOTIDE SEQUENCE</scope>
</reference>
<name>A0A645BIN4_9ZZZZ</name>
<dbReference type="GO" id="GO:0016491">
    <property type="term" value="F:oxidoreductase activity"/>
    <property type="evidence" value="ECO:0007669"/>
    <property type="project" value="UniProtKB-KW"/>
</dbReference>